<dbReference type="RefSeq" id="WP_220111797.1">
    <property type="nucleotide sequence ID" value="NZ_JAHZST010000031.1"/>
</dbReference>
<sequence length="376" mass="41866">MNKLNAVLLLLFPLLLSHLQVSANSSAVHYPNLPEPVANNAVALATSDGEDYLFSFMGLDSEKDHQGVHNRAWRLKLNEPKAQWQAITNVPHIEQLPGRLASMAVGIKDRVYIFGGYTVSKDHQEISTSDNYLYSLKNNSYSRISDMPVAVDDTAAFSYQDRYIYLFGGWHQHGNVNLVQVYDTQTNIWSQATPIPAPAVFGQAVAAVGQELVLCDGVSVQARENQARTFTASAICLYGKIKADDHLKIDWQALPHYSLSSSLQETSKAQPPVAHYRMAATGDSKNQQLIFMAGSDNPYNYNGIGYNSQPSEPSNKLYRFDLKNHSWLPIIEAKQKSMDHRGLILYQGDLLRVGGMLEKQLVSDRVLITPINDLAQ</sequence>
<evidence type="ECO:0000256" key="1">
    <source>
        <dbReference type="SAM" id="SignalP"/>
    </source>
</evidence>
<feature type="signal peptide" evidence="1">
    <location>
        <begin position="1"/>
        <end position="23"/>
    </location>
</feature>
<dbReference type="InterPro" id="IPR015915">
    <property type="entry name" value="Kelch-typ_b-propeller"/>
</dbReference>
<proteinExistence type="predicted"/>
<reference evidence="2 3" key="1">
    <citation type="submission" date="2021-07" db="EMBL/GenBank/DDBJ databases">
        <title>Shewanella sp. nov, isolated from SCS.</title>
        <authorList>
            <person name="Cao W.R."/>
        </authorList>
    </citation>
    <scope>NUCLEOTIDE SEQUENCE [LARGE SCALE GENOMIC DNA]</scope>
    <source>
        <strain evidence="2 3">NR704-98</strain>
    </source>
</reference>
<protein>
    <submittedName>
        <fullName evidence="2">Galactose oxidase</fullName>
    </submittedName>
</protein>
<dbReference type="Pfam" id="PF24681">
    <property type="entry name" value="Kelch_KLHDC2_KLHL20_DRC7"/>
    <property type="match status" value="1"/>
</dbReference>
<name>A0ABS7EA46_9GAMM</name>
<evidence type="ECO:0000313" key="3">
    <source>
        <dbReference type="Proteomes" id="UP001195963"/>
    </source>
</evidence>
<dbReference type="PANTHER" id="PTHR46375">
    <property type="entry name" value="KELCH REPEAT AND BTB DOMAIN-CONTAINING PROTEIN 13-RELATED"/>
    <property type="match status" value="1"/>
</dbReference>
<dbReference type="PANTHER" id="PTHR46375:SF3">
    <property type="entry name" value="KELCH REPEAT AND BTB DOMAIN-CONTAINING PROTEIN 13"/>
    <property type="match status" value="1"/>
</dbReference>
<dbReference type="SUPFAM" id="SSF117281">
    <property type="entry name" value="Kelch motif"/>
    <property type="match status" value="1"/>
</dbReference>
<keyword evidence="3" id="KW-1185">Reference proteome</keyword>
<organism evidence="2 3">
    <name type="scientific">Shewanella nanhaiensis</name>
    <dbReference type="NCBI Taxonomy" id="2864872"/>
    <lineage>
        <taxon>Bacteria</taxon>
        <taxon>Pseudomonadati</taxon>
        <taxon>Pseudomonadota</taxon>
        <taxon>Gammaproteobacteria</taxon>
        <taxon>Alteromonadales</taxon>
        <taxon>Shewanellaceae</taxon>
        <taxon>Shewanella</taxon>
    </lineage>
</organism>
<dbReference type="Proteomes" id="UP001195963">
    <property type="component" value="Unassembled WGS sequence"/>
</dbReference>
<evidence type="ECO:0000313" key="2">
    <source>
        <dbReference type="EMBL" id="MBW8186564.1"/>
    </source>
</evidence>
<gene>
    <name evidence="2" type="ORF">K0625_23385</name>
</gene>
<dbReference type="InterPro" id="IPR052392">
    <property type="entry name" value="Kelch-BTB_domain-containing"/>
</dbReference>
<feature type="chain" id="PRO_5045679076" evidence="1">
    <location>
        <begin position="24"/>
        <end position="376"/>
    </location>
</feature>
<accession>A0ABS7EA46</accession>
<keyword evidence="1" id="KW-0732">Signal</keyword>
<comment type="caution">
    <text evidence="2">The sequence shown here is derived from an EMBL/GenBank/DDBJ whole genome shotgun (WGS) entry which is preliminary data.</text>
</comment>
<dbReference type="Gene3D" id="2.120.10.80">
    <property type="entry name" value="Kelch-type beta propeller"/>
    <property type="match status" value="1"/>
</dbReference>
<dbReference type="EMBL" id="JAHZST010000031">
    <property type="protein sequence ID" value="MBW8186564.1"/>
    <property type="molecule type" value="Genomic_DNA"/>
</dbReference>